<dbReference type="GO" id="GO:0015031">
    <property type="term" value="P:protein transport"/>
    <property type="evidence" value="ECO:0007669"/>
    <property type="project" value="UniProtKB-KW"/>
</dbReference>
<gene>
    <name evidence="12" type="ORF">NX02_12925</name>
</gene>
<evidence type="ECO:0000256" key="1">
    <source>
        <dbReference type="ARBA" id="ARBA00004533"/>
    </source>
</evidence>
<keyword evidence="13" id="KW-1185">Reference proteome</keyword>
<evidence type="ECO:0008006" key="14">
    <source>
        <dbReference type="Google" id="ProtNLM"/>
    </source>
</evidence>
<comment type="subcellular location">
    <subcellularLocation>
        <location evidence="1">Cell inner membrane</location>
    </subcellularLocation>
</comment>
<feature type="domain" description="Type II secretion system protein GspC N-terminal" evidence="10">
    <location>
        <begin position="27"/>
        <end position="155"/>
    </location>
</feature>
<dbReference type="Pfam" id="PF11356">
    <property type="entry name" value="T2SSC"/>
    <property type="match status" value="1"/>
</dbReference>
<dbReference type="STRING" id="1123269.NX02_12925"/>
<feature type="transmembrane region" description="Helical" evidence="9">
    <location>
        <begin position="21"/>
        <end position="42"/>
    </location>
</feature>
<protein>
    <recommendedName>
        <fullName evidence="14">PDZ domain-containing protein</fullName>
    </recommendedName>
</protein>
<evidence type="ECO:0000256" key="5">
    <source>
        <dbReference type="ARBA" id="ARBA00022692"/>
    </source>
</evidence>
<dbReference type="PATRIC" id="fig|1123269.5.peg.2514"/>
<dbReference type="Pfam" id="PF17820">
    <property type="entry name" value="PDZ_6"/>
    <property type="match status" value="1"/>
</dbReference>
<dbReference type="SUPFAM" id="SSF50156">
    <property type="entry name" value="PDZ domain-like"/>
    <property type="match status" value="1"/>
</dbReference>
<dbReference type="GO" id="GO:0005886">
    <property type="term" value="C:plasma membrane"/>
    <property type="evidence" value="ECO:0007669"/>
    <property type="project" value="UniProtKB-SubCell"/>
</dbReference>
<proteinExistence type="predicted"/>
<evidence type="ECO:0000256" key="2">
    <source>
        <dbReference type="ARBA" id="ARBA00022448"/>
    </source>
</evidence>
<keyword evidence="3" id="KW-1003">Cell membrane</keyword>
<evidence type="ECO:0000259" key="10">
    <source>
        <dbReference type="Pfam" id="PF11356"/>
    </source>
</evidence>
<keyword evidence="5 9" id="KW-0812">Transmembrane</keyword>
<evidence type="ECO:0000256" key="3">
    <source>
        <dbReference type="ARBA" id="ARBA00022475"/>
    </source>
</evidence>
<organism evidence="12 13">
    <name type="scientific">Sphingomonas sanxanigenens DSM 19645 = NX02</name>
    <dbReference type="NCBI Taxonomy" id="1123269"/>
    <lineage>
        <taxon>Bacteria</taxon>
        <taxon>Pseudomonadati</taxon>
        <taxon>Pseudomonadota</taxon>
        <taxon>Alphaproteobacteria</taxon>
        <taxon>Sphingomonadales</taxon>
        <taxon>Sphingomonadaceae</taxon>
        <taxon>Sphingomonas</taxon>
    </lineage>
</organism>
<evidence type="ECO:0000256" key="7">
    <source>
        <dbReference type="ARBA" id="ARBA00022989"/>
    </source>
</evidence>
<keyword evidence="4" id="KW-0997">Cell inner membrane</keyword>
<dbReference type="eggNOG" id="COG3031">
    <property type="taxonomic scope" value="Bacteria"/>
</dbReference>
<dbReference type="EMBL" id="CP006644">
    <property type="protein sequence ID" value="AHE54283.1"/>
    <property type="molecule type" value="Genomic_DNA"/>
</dbReference>
<evidence type="ECO:0000256" key="9">
    <source>
        <dbReference type="SAM" id="Phobius"/>
    </source>
</evidence>
<dbReference type="OrthoDB" id="9812912at2"/>
<dbReference type="HOGENOM" id="CLU_080157_0_0_5"/>
<dbReference type="Proteomes" id="UP000018851">
    <property type="component" value="Chromosome"/>
</dbReference>
<dbReference type="RefSeq" id="WP_025292489.1">
    <property type="nucleotide sequence ID" value="NZ_CP006644.1"/>
</dbReference>
<feature type="domain" description="PDZ" evidence="11">
    <location>
        <begin position="220"/>
        <end position="254"/>
    </location>
</feature>
<accession>W0AD98</accession>
<sequence length="283" mass="29693">MRIALDPRAKRLLRRLPRTSAYGVVELLLLLVLAVQCARLLWAVVTPVGPLGDWRPQNGIVQGAESRARLLGGFDPFFRQQAGPAEAVVTSLQLTLFGVRVDEAMGRGSAIIGGPDGVQNSYAVGDEIIPGVTLKMVQFDGVTISRGGADEQLFLDQSGAAPPPAVPDQSDTSTLLDSPTAAAVPGSQTVAPQQLLGEIDFAPRLDQGQITGFVVKPKGAGTAFRVAGLQDGDIIVSVNNQKITNASDLERMATEAGGKGGNISLQVERGSQVIPLVITIARQ</sequence>
<reference evidence="12 13" key="1">
    <citation type="submission" date="2013-07" db="EMBL/GenBank/DDBJ databases">
        <title>Completed genome of Sphingomonas sanxanigenens NX02.</title>
        <authorList>
            <person name="Ma T."/>
            <person name="Huang H."/>
            <person name="Wu M."/>
            <person name="Li X."/>
            <person name="Li G."/>
        </authorList>
    </citation>
    <scope>NUCLEOTIDE SEQUENCE [LARGE SCALE GENOMIC DNA]</scope>
    <source>
        <strain evidence="12 13">NX02</strain>
    </source>
</reference>
<dbReference type="KEGG" id="ssan:NX02_12925"/>
<dbReference type="InterPro" id="IPR041489">
    <property type="entry name" value="PDZ_6"/>
</dbReference>
<evidence type="ECO:0000313" key="13">
    <source>
        <dbReference type="Proteomes" id="UP000018851"/>
    </source>
</evidence>
<keyword evidence="8 9" id="KW-0472">Membrane</keyword>
<dbReference type="AlphaFoldDB" id="W0AD98"/>
<keyword evidence="7 9" id="KW-1133">Transmembrane helix</keyword>
<dbReference type="Gene3D" id="2.30.42.10">
    <property type="match status" value="1"/>
</dbReference>
<keyword evidence="2" id="KW-0813">Transport</keyword>
<evidence type="ECO:0000256" key="8">
    <source>
        <dbReference type="ARBA" id="ARBA00023136"/>
    </source>
</evidence>
<dbReference type="Gene3D" id="2.30.30.830">
    <property type="match status" value="1"/>
</dbReference>
<evidence type="ECO:0000256" key="6">
    <source>
        <dbReference type="ARBA" id="ARBA00022927"/>
    </source>
</evidence>
<evidence type="ECO:0000256" key="4">
    <source>
        <dbReference type="ARBA" id="ARBA00022519"/>
    </source>
</evidence>
<name>W0AD98_9SPHN</name>
<keyword evidence="6" id="KW-0653">Protein transport</keyword>
<dbReference type="InterPro" id="IPR036034">
    <property type="entry name" value="PDZ_sf"/>
</dbReference>
<evidence type="ECO:0000259" key="11">
    <source>
        <dbReference type="Pfam" id="PF17820"/>
    </source>
</evidence>
<dbReference type="InterPro" id="IPR024961">
    <property type="entry name" value="T2SS_GspC_N"/>
</dbReference>
<evidence type="ECO:0000313" key="12">
    <source>
        <dbReference type="EMBL" id="AHE54283.1"/>
    </source>
</evidence>